<keyword evidence="1" id="KW-0812">Transmembrane</keyword>
<keyword evidence="1" id="KW-1133">Transmembrane helix</keyword>
<organism evidence="2 3">
    <name type="scientific">Puccinia sorghi</name>
    <dbReference type="NCBI Taxonomy" id="27349"/>
    <lineage>
        <taxon>Eukaryota</taxon>
        <taxon>Fungi</taxon>
        <taxon>Dikarya</taxon>
        <taxon>Basidiomycota</taxon>
        <taxon>Pucciniomycotina</taxon>
        <taxon>Pucciniomycetes</taxon>
        <taxon>Pucciniales</taxon>
        <taxon>Pucciniaceae</taxon>
        <taxon>Puccinia</taxon>
    </lineage>
</organism>
<keyword evidence="1" id="KW-0472">Membrane</keyword>
<sequence>MIGCVPRTFGKPKGGKLQAEEWINLFYIILIPMFFLIMKSDSCNHHEDLDSQLFNLLSLVLICYGQGLEYRLLTGGCTKMWRPEIIPQLGNPWQVPERVTGS</sequence>
<name>A0A0L6VV33_9BASI</name>
<gene>
    <name evidence="2" type="ORF">VP01_10706g1</name>
</gene>
<evidence type="ECO:0000256" key="1">
    <source>
        <dbReference type="SAM" id="Phobius"/>
    </source>
</evidence>
<reference evidence="2 3" key="1">
    <citation type="submission" date="2015-08" db="EMBL/GenBank/DDBJ databases">
        <title>Next Generation Sequencing and Analysis of the Genome of Puccinia sorghi L Schw, the Causal Agent of Maize Common Rust.</title>
        <authorList>
            <person name="Rochi L."/>
            <person name="Burguener G."/>
            <person name="Darino M."/>
            <person name="Turjanski A."/>
            <person name="Kreff E."/>
            <person name="Dieguez M.J."/>
            <person name="Sacco F."/>
        </authorList>
    </citation>
    <scope>NUCLEOTIDE SEQUENCE [LARGE SCALE GENOMIC DNA]</scope>
    <source>
        <strain evidence="2 3">RO10H11247</strain>
    </source>
</reference>
<feature type="transmembrane region" description="Helical" evidence="1">
    <location>
        <begin position="53"/>
        <end position="73"/>
    </location>
</feature>
<feature type="transmembrane region" description="Helical" evidence="1">
    <location>
        <begin position="21"/>
        <end position="38"/>
    </location>
</feature>
<dbReference type="OrthoDB" id="3269001at2759"/>
<evidence type="ECO:0000313" key="3">
    <source>
        <dbReference type="Proteomes" id="UP000037035"/>
    </source>
</evidence>
<dbReference type="AlphaFoldDB" id="A0A0L6VV33"/>
<dbReference type="Proteomes" id="UP000037035">
    <property type="component" value="Unassembled WGS sequence"/>
</dbReference>
<proteinExistence type="predicted"/>
<protein>
    <submittedName>
        <fullName evidence="2">Uncharacterized protein</fullName>
    </submittedName>
</protein>
<evidence type="ECO:0000313" key="2">
    <source>
        <dbReference type="EMBL" id="KNZ64070.1"/>
    </source>
</evidence>
<dbReference type="VEuPathDB" id="FungiDB:VP01_10706g1"/>
<dbReference type="EMBL" id="LAVV01000784">
    <property type="protein sequence ID" value="KNZ64070.1"/>
    <property type="molecule type" value="Genomic_DNA"/>
</dbReference>
<keyword evidence="3" id="KW-1185">Reference proteome</keyword>
<accession>A0A0L6VV33</accession>
<feature type="non-terminal residue" evidence="2">
    <location>
        <position position="1"/>
    </location>
</feature>
<comment type="caution">
    <text evidence="2">The sequence shown here is derived from an EMBL/GenBank/DDBJ whole genome shotgun (WGS) entry which is preliminary data.</text>
</comment>